<sequence>MGCETKDPERACFSHTGAGVPLTSAPGGEHWLDGGPRSPRGRQGRNGGGRERGPGRCRAASQAASARVWETPQHTVSKFTARRPWEMPSLGLPLPLALETPFPAQRVALAPQGGHGDNGQLGSTWPTLFLQGPLPLLADSPASSSSGLAARASVWLLWGHLFLHSQPVTTATTTAMASTPRTLRTGRLPASRVSWAGPSGTLFLSPVNISTRKERPPRLRAGRQGLLAPKERALREGWSPSRRRAVSLKPQGWRRGFSTPGDTSPLPGATLLPILPVRPVTPALLTVHTAEERGRSHGLLGLFNSTPCFSSSVAGFKKKNHGEIRTP</sequence>
<name>A0A481DDX6_PIG</name>
<protein>
    <submittedName>
        <fullName evidence="2">ICOS ligand isoform X1</fullName>
    </submittedName>
</protein>
<dbReference type="EMBL" id="DQIR01325010">
    <property type="protein sequence ID" value="HDC80422.1"/>
    <property type="molecule type" value="Transcribed_RNA"/>
</dbReference>
<feature type="region of interest" description="Disordered" evidence="1">
    <location>
        <begin position="1"/>
        <end position="56"/>
    </location>
</feature>
<feature type="compositionally biased region" description="Basic and acidic residues" evidence="1">
    <location>
        <begin position="1"/>
        <end position="12"/>
    </location>
</feature>
<dbReference type="EMBL" id="DQIR01050118">
    <property type="protein sequence ID" value="HDA05594.1"/>
    <property type="molecule type" value="Transcribed_RNA"/>
</dbReference>
<accession>A0A481DDX6</accession>
<dbReference type="AlphaFoldDB" id="A0A481DDX6"/>
<reference evidence="2" key="1">
    <citation type="journal article" date="2019" name="PeerJ">
        <title>Genes of the pig, Sus scrofa, reconstructed with EvidentialGene.</title>
        <authorList>
            <person name="Gilbert D.G."/>
        </authorList>
    </citation>
    <scope>NUCLEOTIDE SEQUENCE</scope>
</reference>
<evidence type="ECO:0000313" key="2">
    <source>
        <dbReference type="EMBL" id="HDC80422.1"/>
    </source>
</evidence>
<organism evidence="2">
    <name type="scientific">Sus scrofa</name>
    <name type="common">Pig</name>
    <dbReference type="NCBI Taxonomy" id="9823"/>
    <lineage>
        <taxon>Eukaryota</taxon>
        <taxon>Metazoa</taxon>
        <taxon>Chordata</taxon>
        <taxon>Craniata</taxon>
        <taxon>Vertebrata</taxon>
        <taxon>Euteleostomi</taxon>
        <taxon>Mammalia</taxon>
        <taxon>Eutheria</taxon>
        <taxon>Laurasiatheria</taxon>
        <taxon>Artiodactyla</taxon>
        <taxon>Suina</taxon>
        <taxon>Suidae</taxon>
        <taxon>Sus</taxon>
    </lineage>
</organism>
<proteinExistence type="predicted"/>
<evidence type="ECO:0000256" key="1">
    <source>
        <dbReference type="SAM" id="MobiDB-lite"/>
    </source>
</evidence>